<feature type="chain" id="PRO_5037210941" evidence="1">
    <location>
        <begin position="25"/>
        <end position="274"/>
    </location>
</feature>
<dbReference type="Pfam" id="PF11306">
    <property type="entry name" value="DUF3108"/>
    <property type="match status" value="1"/>
</dbReference>
<name>A0A929RUH4_9BACT</name>
<evidence type="ECO:0000313" key="3">
    <source>
        <dbReference type="Proteomes" id="UP000704068"/>
    </source>
</evidence>
<comment type="caution">
    <text evidence="2">The sequence shown here is derived from an EMBL/GenBank/DDBJ whole genome shotgun (WGS) entry which is preliminary data.</text>
</comment>
<evidence type="ECO:0000256" key="1">
    <source>
        <dbReference type="SAM" id="SignalP"/>
    </source>
</evidence>
<accession>A0A929RUH4</accession>
<keyword evidence="1" id="KW-0732">Signal</keyword>
<dbReference type="InterPro" id="IPR021457">
    <property type="entry name" value="DUF3108"/>
</dbReference>
<dbReference type="EMBL" id="JABZGR010000001">
    <property type="protein sequence ID" value="MBF0969455.1"/>
    <property type="molecule type" value="Genomic_DNA"/>
</dbReference>
<sequence length="274" mass="31886">MRTYFLRTLALLCFACSIGDRAVAQCSSENSAFKSGETLVYDLHFNWKFVWFKVGTATFNITQSVYGKQAAYRTTLTTRTSGTADKYFTMRDRLTSYTSLDLIPLYYEKDAFEGNAHRVEKVWYSYPDNQVALKMFYQRDKQPAQWHNHKGKYCAYDMLSMLLRARSLDGSKMRVGERINFVMAEGKHAEWRSLIYRGKKNFKLDNRTLTYRCLVFSYLEKDGDKEKEIVTFYVTDDKNHLPVRIDMNLNFGTAKAYLTGSTGVRNPQTSIIKK</sequence>
<proteinExistence type="predicted"/>
<feature type="signal peptide" evidence="1">
    <location>
        <begin position="1"/>
        <end position="24"/>
    </location>
</feature>
<dbReference type="AlphaFoldDB" id="A0A929RUH4"/>
<dbReference type="Proteomes" id="UP000704068">
    <property type="component" value="Unassembled WGS sequence"/>
</dbReference>
<organism evidence="2 3">
    <name type="scientific">Alloprevotella tannerae</name>
    <dbReference type="NCBI Taxonomy" id="76122"/>
    <lineage>
        <taxon>Bacteria</taxon>
        <taxon>Pseudomonadati</taxon>
        <taxon>Bacteroidota</taxon>
        <taxon>Bacteroidia</taxon>
        <taxon>Bacteroidales</taxon>
        <taxon>Prevotellaceae</taxon>
        <taxon>Alloprevotella</taxon>
    </lineage>
</organism>
<reference evidence="2" key="1">
    <citation type="submission" date="2020-04" db="EMBL/GenBank/DDBJ databases">
        <title>Deep metagenomics examines the oral microbiome during advanced dental caries in children, revealing novel taxa and co-occurrences with host molecules.</title>
        <authorList>
            <person name="Baker J.L."/>
            <person name="Morton J.T."/>
            <person name="Dinis M."/>
            <person name="Alvarez R."/>
            <person name="Tran N.C."/>
            <person name="Knight R."/>
            <person name="Edlund A."/>
        </authorList>
    </citation>
    <scope>NUCLEOTIDE SEQUENCE</scope>
    <source>
        <strain evidence="2">JCVI_34_bin.1</strain>
    </source>
</reference>
<gene>
    <name evidence="2" type="ORF">HXK21_00215</name>
</gene>
<protein>
    <submittedName>
        <fullName evidence="2">DUF3108 domain-containing protein</fullName>
    </submittedName>
</protein>
<dbReference type="RefSeq" id="WP_303762360.1">
    <property type="nucleotide sequence ID" value="NZ_JABZGR010000001.1"/>
</dbReference>
<evidence type="ECO:0000313" key="2">
    <source>
        <dbReference type="EMBL" id="MBF0969455.1"/>
    </source>
</evidence>